<organism evidence="2">
    <name type="scientific">uncultured Caudovirales phage</name>
    <dbReference type="NCBI Taxonomy" id="2100421"/>
    <lineage>
        <taxon>Viruses</taxon>
        <taxon>Duplodnaviria</taxon>
        <taxon>Heunggongvirae</taxon>
        <taxon>Uroviricota</taxon>
        <taxon>Caudoviricetes</taxon>
        <taxon>Peduoviridae</taxon>
        <taxon>Maltschvirus</taxon>
        <taxon>Maltschvirus maltsch</taxon>
    </lineage>
</organism>
<accession>A0A6J5LJL2</accession>
<evidence type="ECO:0000313" key="2">
    <source>
        <dbReference type="EMBL" id="CAB4133296.1"/>
    </source>
</evidence>
<gene>
    <name evidence="2" type="ORF">UFOVP257_121</name>
</gene>
<reference evidence="2" key="1">
    <citation type="submission" date="2020-04" db="EMBL/GenBank/DDBJ databases">
        <authorList>
            <person name="Chiriac C."/>
            <person name="Salcher M."/>
            <person name="Ghai R."/>
            <person name="Kavagutti S V."/>
        </authorList>
    </citation>
    <scope>NUCLEOTIDE SEQUENCE</scope>
</reference>
<protein>
    <submittedName>
        <fullName evidence="2">Uncharacterized protein</fullName>
    </submittedName>
</protein>
<feature type="compositionally biased region" description="Polar residues" evidence="1">
    <location>
        <begin position="1"/>
        <end position="10"/>
    </location>
</feature>
<name>A0A6J5LJL2_9CAUD</name>
<evidence type="ECO:0000256" key="1">
    <source>
        <dbReference type="SAM" id="MobiDB-lite"/>
    </source>
</evidence>
<proteinExistence type="predicted"/>
<feature type="region of interest" description="Disordered" evidence="1">
    <location>
        <begin position="1"/>
        <end position="28"/>
    </location>
</feature>
<sequence length="67" mass="7117">MAQFNITATSAKKEGMTVSNTDTKRHPSPAEFADQAAADAAAAKYAKSLCHEDHEGAWDWVGHATAV</sequence>
<dbReference type="EMBL" id="LR796274">
    <property type="protein sequence ID" value="CAB4133296.1"/>
    <property type="molecule type" value="Genomic_DNA"/>
</dbReference>